<dbReference type="EMBL" id="FMWO01000092">
    <property type="protein sequence ID" value="SCZ86813.1"/>
    <property type="molecule type" value="Genomic_DNA"/>
</dbReference>
<sequence length="522" mass="56726">MKFKDLLNVTLLNNRRAIYLIGMVVLLLTILMLSSCFPKKTSLPLSLEEQLEQLERIQSQYEDDILDIPGVLGIGIGRSENGLHFSVFIDKSEPAPALPKIIGGIPVWVLLRDPIQLLDGFPPCGAAGTAECHADRQPLPVEMGNSGGWNSSSAPIACSLGFKACDLGTQKIVFVTNSHCNQSITTCEMAPMGSTWVHPGLGDVNSGSCITDGLCDVIGKVSGHAPLSCNSNSNLADATKIESSSEQTFFIFRDIGFSGGEGSPMIGDPVRKSGRTTGDTRGTIVHMNVSRKYATGCCDDITMKGLIEWVTTDGTVMRGGDSGSALLSDRPAQGGGNVPFYNIVGLNFAVAESTDNNDGNTLHNYANHIKHVLAALNLSLDVSSCLQDCLFTSMANTLSDPEIAVSLGHKFREQVLEKSSRGQQYKNIYYQITDEAVRIAATNPKLLLRTAKVFQSQRPLFNAMLEGLSVEINHADLEVIDDLLKRYQKYGSPHLQIALDVLRKDLYDDKVLAEFNVKIEYY</sequence>
<evidence type="ECO:0000313" key="3">
    <source>
        <dbReference type="Proteomes" id="UP000198729"/>
    </source>
</evidence>
<dbReference type="Gene3D" id="2.40.10.10">
    <property type="entry name" value="Trypsin-like serine proteases"/>
    <property type="match status" value="2"/>
</dbReference>
<keyword evidence="1" id="KW-0472">Membrane</keyword>
<dbReference type="AlphaFoldDB" id="A0A1G5SHX4"/>
<keyword evidence="1" id="KW-0812">Transmembrane</keyword>
<evidence type="ECO:0000256" key="1">
    <source>
        <dbReference type="SAM" id="Phobius"/>
    </source>
</evidence>
<dbReference type="RefSeq" id="WP_090288075.1">
    <property type="nucleotide sequence ID" value="NZ_FMWO01000092.1"/>
</dbReference>
<feature type="transmembrane region" description="Helical" evidence="1">
    <location>
        <begin position="17"/>
        <end position="37"/>
    </location>
</feature>
<evidence type="ECO:0000313" key="2">
    <source>
        <dbReference type="EMBL" id="SCZ86813.1"/>
    </source>
</evidence>
<dbReference type="SUPFAM" id="SSF50494">
    <property type="entry name" value="Trypsin-like serine proteases"/>
    <property type="match status" value="1"/>
</dbReference>
<gene>
    <name evidence="2" type="ORF">NSMM_800007</name>
</gene>
<keyword evidence="1" id="KW-1133">Transmembrane helix</keyword>
<dbReference type="Proteomes" id="UP000198729">
    <property type="component" value="Unassembled WGS sequence"/>
</dbReference>
<proteinExistence type="predicted"/>
<accession>A0A1G5SHX4</accession>
<dbReference type="InterPro" id="IPR043504">
    <property type="entry name" value="Peptidase_S1_PA_chymotrypsin"/>
</dbReference>
<reference evidence="2 3" key="1">
    <citation type="submission" date="2016-10" db="EMBL/GenBank/DDBJ databases">
        <authorList>
            <person name="de Groot N.N."/>
        </authorList>
    </citation>
    <scope>NUCLEOTIDE SEQUENCE [LARGE SCALE GENOMIC DNA]</scope>
    <source>
        <strain evidence="2">1</strain>
    </source>
</reference>
<name>A0A1G5SHX4_9PROT</name>
<organism evidence="2 3">
    <name type="scientific">Nitrosomonas mobilis</name>
    <dbReference type="NCBI Taxonomy" id="51642"/>
    <lineage>
        <taxon>Bacteria</taxon>
        <taxon>Pseudomonadati</taxon>
        <taxon>Pseudomonadota</taxon>
        <taxon>Betaproteobacteria</taxon>
        <taxon>Nitrosomonadales</taxon>
        <taxon>Nitrosomonadaceae</taxon>
        <taxon>Nitrosomonas</taxon>
    </lineage>
</organism>
<keyword evidence="3" id="KW-1185">Reference proteome</keyword>
<dbReference type="OrthoDB" id="500593at2"/>
<protein>
    <submittedName>
        <fullName evidence="2">Uncharacterized protein</fullName>
    </submittedName>
</protein>
<dbReference type="InterPro" id="IPR009003">
    <property type="entry name" value="Peptidase_S1_PA"/>
</dbReference>